<gene>
    <name evidence="1" type="ORF">O6H91_03G018900</name>
</gene>
<accession>A0ACC2E3X2</accession>
<sequence length="422" mass="47173">MLLREINELTTAISVMRIVAADIPLPWTLWSTVFLPAMLLLTDCAVKVEGKMQLKAELDAPSVFCNELISKFGYPCEERQVITDDGYILAVQRIPHGIQQTLTSTRQPVFLLHGLLQGGEAWVLNSPEQSLGFILANVGYDVWIGNLRGTRWSSKHMSFTNEEKGYWNWSWDEHVAFDLPTMLKLVYETTGSSAKYIGYSQGTIIFLAALSQSWVTQYVDQAVLLSPIAYLNHVTSILINTAAKTSFDQIILDAGVVELDVTSGPVVELIKKLCAMMVSNCANLMIDLTGPNCCINNSRMSYYENYEPQSTSTKNIAHLAQMVRSGKFCKYDHGAKENFIQYGQVDPPIYALSKAPKDFPLLLAYGGNDALADSIDVQHLISELPCNYQRLYLPKYAHMDFPLSTSTNNDIFEPIASFFSKN</sequence>
<protein>
    <submittedName>
        <fullName evidence="1">Uncharacterized protein</fullName>
    </submittedName>
</protein>
<organism evidence="1 2">
    <name type="scientific">Diphasiastrum complanatum</name>
    <name type="common">Issler's clubmoss</name>
    <name type="synonym">Lycopodium complanatum</name>
    <dbReference type="NCBI Taxonomy" id="34168"/>
    <lineage>
        <taxon>Eukaryota</taxon>
        <taxon>Viridiplantae</taxon>
        <taxon>Streptophyta</taxon>
        <taxon>Embryophyta</taxon>
        <taxon>Tracheophyta</taxon>
        <taxon>Lycopodiopsida</taxon>
        <taxon>Lycopodiales</taxon>
        <taxon>Lycopodiaceae</taxon>
        <taxon>Lycopodioideae</taxon>
        <taxon>Diphasiastrum</taxon>
    </lineage>
</organism>
<name>A0ACC2E3X2_DIPCM</name>
<keyword evidence="2" id="KW-1185">Reference proteome</keyword>
<comment type="caution">
    <text evidence="1">The sequence shown here is derived from an EMBL/GenBank/DDBJ whole genome shotgun (WGS) entry which is preliminary data.</text>
</comment>
<reference evidence="2" key="1">
    <citation type="journal article" date="2024" name="Proc. Natl. Acad. Sci. U.S.A.">
        <title>Extraordinary preservation of gene collinearity over three hundred million years revealed in homosporous lycophytes.</title>
        <authorList>
            <person name="Li C."/>
            <person name="Wickell D."/>
            <person name="Kuo L.Y."/>
            <person name="Chen X."/>
            <person name="Nie B."/>
            <person name="Liao X."/>
            <person name="Peng D."/>
            <person name="Ji J."/>
            <person name="Jenkins J."/>
            <person name="Williams M."/>
            <person name="Shu S."/>
            <person name="Plott C."/>
            <person name="Barry K."/>
            <person name="Rajasekar S."/>
            <person name="Grimwood J."/>
            <person name="Han X."/>
            <person name="Sun S."/>
            <person name="Hou Z."/>
            <person name="He W."/>
            <person name="Dai G."/>
            <person name="Sun C."/>
            <person name="Schmutz J."/>
            <person name="Leebens-Mack J.H."/>
            <person name="Li F.W."/>
            <person name="Wang L."/>
        </authorList>
    </citation>
    <scope>NUCLEOTIDE SEQUENCE [LARGE SCALE GENOMIC DNA]</scope>
    <source>
        <strain evidence="2">cv. PW_Plant_1</strain>
    </source>
</reference>
<proteinExistence type="predicted"/>
<dbReference type="EMBL" id="CM055094">
    <property type="protein sequence ID" value="KAJ7561210.1"/>
    <property type="molecule type" value="Genomic_DNA"/>
</dbReference>
<dbReference type="Proteomes" id="UP001162992">
    <property type="component" value="Chromosome 3"/>
</dbReference>
<evidence type="ECO:0000313" key="2">
    <source>
        <dbReference type="Proteomes" id="UP001162992"/>
    </source>
</evidence>
<evidence type="ECO:0000313" key="1">
    <source>
        <dbReference type="EMBL" id="KAJ7561210.1"/>
    </source>
</evidence>